<feature type="transmembrane region" description="Helical" evidence="2">
    <location>
        <begin position="93"/>
        <end position="115"/>
    </location>
</feature>
<reference evidence="3 4" key="1">
    <citation type="submission" date="2016-05" db="EMBL/GenBank/DDBJ databases">
        <title>A degradative enzymes factory behind the ericoid mycorrhizal symbiosis.</title>
        <authorList>
            <consortium name="DOE Joint Genome Institute"/>
            <person name="Martino E."/>
            <person name="Morin E."/>
            <person name="Grelet G."/>
            <person name="Kuo A."/>
            <person name="Kohler A."/>
            <person name="Daghino S."/>
            <person name="Barry K."/>
            <person name="Choi C."/>
            <person name="Cichocki N."/>
            <person name="Clum A."/>
            <person name="Copeland A."/>
            <person name="Hainaut M."/>
            <person name="Haridas S."/>
            <person name="Labutti K."/>
            <person name="Lindquist E."/>
            <person name="Lipzen A."/>
            <person name="Khouja H.-R."/>
            <person name="Murat C."/>
            <person name="Ohm R."/>
            <person name="Olson A."/>
            <person name="Spatafora J."/>
            <person name="Veneault-Fourrey C."/>
            <person name="Henrissat B."/>
            <person name="Grigoriev I."/>
            <person name="Martin F."/>
            <person name="Perotto S."/>
        </authorList>
    </citation>
    <scope>NUCLEOTIDE SEQUENCE [LARGE SCALE GENOMIC DNA]</scope>
    <source>
        <strain evidence="3 4">UAMH 7357</strain>
    </source>
</reference>
<dbReference type="EMBL" id="KZ613480">
    <property type="protein sequence ID" value="PMD21661.1"/>
    <property type="molecule type" value="Genomic_DNA"/>
</dbReference>
<keyword evidence="2" id="KW-0472">Membrane</keyword>
<dbReference type="Proteomes" id="UP000235672">
    <property type="component" value="Unassembled WGS sequence"/>
</dbReference>
<sequence length="242" mass="26810">MSFFSFLSHWEARTLASLGKVATMGRYPDLQPALPTSFVKPSRTSRILQPEIVLATVVILGCSFLSITYLIFHAFAATYNEPVGVVRPPELKLHAACFILARMLLPFWFSTFIAAMITLSKPNLCMKGSRDCHLQVADVVSSIMALIATGIVLTALEACKYPFQVPNFVHIKKKITVRGSSSGKDFLDRSGSRASSFDNINPFETEKIDVVKQKPGTKRKPDAERMSDNNQASVERPLMPLL</sequence>
<keyword evidence="4" id="KW-1185">Reference proteome</keyword>
<dbReference type="AlphaFoldDB" id="A0A2J6Q5Z2"/>
<organism evidence="3 4">
    <name type="scientific">Hyaloscypha hepaticicola</name>
    <dbReference type="NCBI Taxonomy" id="2082293"/>
    <lineage>
        <taxon>Eukaryota</taxon>
        <taxon>Fungi</taxon>
        <taxon>Dikarya</taxon>
        <taxon>Ascomycota</taxon>
        <taxon>Pezizomycotina</taxon>
        <taxon>Leotiomycetes</taxon>
        <taxon>Helotiales</taxon>
        <taxon>Hyaloscyphaceae</taxon>
        <taxon>Hyaloscypha</taxon>
    </lineage>
</organism>
<evidence type="ECO:0000256" key="2">
    <source>
        <dbReference type="SAM" id="Phobius"/>
    </source>
</evidence>
<evidence type="ECO:0000313" key="4">
    <source>
        <dbReference type="Proteomes" id="UP000235672"/>
    </source>
</evidence>
<dbReference type="OrthoDB" id="3531381at2759"/>
<name>A0A2J6Q5Z2_9HELO</name>
<protein>
    <submittedName>
        <fullName evidence="3">Uncharacterized protein</fullName>
    </submittedName>
</protein>
<keyword evidence="2" id="KW-1133">Transmembrane helix</keyword>
<proteinExistence type="predicted"/>
<accession>A0A2J6Q5Z2</accession>
<feature type="region of interest" description="Disordered" evidence="1">
    <location>
        <begin position="180"/>
        <end position="242"/>
    </location>
</feature>
<gene>
    <name evidence="3" type="ORF">NA56DRAFT_658739</name>
</gene>
<evidence type="ECO:0000313" key="3">
    <source>
        <dbReference type="EMBL" id="PMD21661.1"/>
    </source>
</evidence>
<feature type="transmembrane region" description="Helical" evidence="2">
    <location>
        <begin position="52"/>
        <end position="73"/>
    </location>
</feature>
<dbReference type="STRING" id="1745343.A0A2J6Q5Z2"/>
<keyword evidence="2" id="KW-0812">Transmembrane</keyword>
<feature type="transmembrane region" description="Helical" evidence="2">
    <location>
        <begin position="136"/>
        <end position="156"/>
    </location>
</feature>
<evidence type="ECO:0000256" key="1">
    <source>
        <dbReference type="SAM" id="MobiDB-lite"/>
    </source>
</evidence>